<name>A0AAV7H268_DENCH</name>
<dbReference type="InterPro" id="IPR040217">
    <property type="entry name" value="ACR1-12"/>
</dbReference>
<comment type="caution">
    <text evidence="3">The sequence shown here is derived from an EMBL/GenBank/DDBJ whole genome shotgun (WGS) entry which is preliminary data.</text>
</comment>
<gene>
    <name evidence="3" type="ORF">IEQ34_009487</name>
</gene>
<organism evidence="3 4">
    <name type="scientific">Dendrobium chrysotoxum</name>
    <name type="common">Orchid</name>
    <dbReference type="NCBI Taxonomy" id="161865"/>
    <lineage>
        <taxon>Eukaryota</taxon>
        <taxon>Viridiplantae</taxon>
        <taxon>Streptophyta</taxon>
        <taxon>Embryophyta</taxon>
        <taxon>Tracheophyta</taxon>
        <taxon>Spermatophyta</taxon>
        <taxon>Magnoliopsida</taxon>
        <taxon>Liliopsida</taxon>
        <taxon>Asparagales</taxon>
        <taxon>Orchidaceae</taxon>
        <taxon>Epidendroideae</taxon>
        <taxon>Malaxideae</taxon>
        <taxon>Dendrobiinae</taxon>
        <taxon>Dendrobium</taxon>
    </lineage>
</organism>
<keyword evidence="4" id="KW-1185">Reference proteome</keyword>
<proteinExistence type="predicted"/>
<keyword evidence="1 2" id="KW-0677">Repeat</keyword>
<dbReference type="AlphaFoldDB" id="A0AAV7H268"/>
<dbReference type="PANTHER" id="PTHR31096:SF22">
    <property type="entry name" value="ACT DOMAIN-CONTAINING PROTEIN ACR4"/>
    <property type="match status" value="1"/>
</dbReference>
<sequence length="71" mass="8223">MFADRDYQRNGQELVDETMRPKVSAVNCYDKEYSVVKILCKDRPKLLFDTICTLMDMQYVVFHANADGEGP</sequence>
<dbReference type="Proteomes" id="UP000775213">
    <property type="component" value="Unassembled WGS sequence"/>
</dbReference>
<evidence type="ECO:0000256" key="2">
    <source>
        <dbReference type="RuleBase" id="RU369043"/>
    </source>
</evidence>
<reference evidence="3 4" key="1">
    <citation type="journal article" date="2021" name="Hortic Res">
        <title>Chromosome-scale assembly of the Dendrobium chrysotoxum genome enhances the understanding of orchid evolution.</title>
        <authorList>
            <person name="Zhang Y."/>
            <person name="Zhang G.Q."/>
            <person name="Zhang D."/>
            <person name="Liu X.D."/>
            <person name="Xu X.Y."/>
            <person name="Sun W.H."/>
            <person name="Yu X."/>
            <person name="Zhu X."/>
            <person name="Wang Z.W."/>
            <person name="Zhao X."/>
            <person name="Zhong W.Y."/>
            <person name="Chen H."/>
            <person name="Yin W.L."/>
            <person name="Huang T."/>
            <person name="Niu S.C."/>
            <person name="Liu Z.J."/>
        </authorList>
    </citation>
    <scope>NUCLEOTIDE SEQUENCE [LARGE SCALE GENOMIC DNA]</scope>
    <source>
        <strain evidence="3">Lindl</strain>
    </source>
</reference>
<accession>A0AAV7H268</accession>
<evidence type="ECO:0000313" key="3">
    <source>
        <dbReference type="EMBL" id="KAH0461912.1"/>
    </source>
</evidence>
<dbReference type="GO" id="GO:0016597">
    <property type="term" value="F:amino acid binding"/>
    <property type="evidence" value="ECO:0007669"/>
    <property type="project" value="UniProtKB-UniRule"/>
</dbReference>
<dbReference type="PANTHER" id="PTHR31096">
    <property type="entry name" value="ACT DOMAIN-CONTAINING PROTEIN ACR4-RELATED"/>
    <property type="match status" value="1"/>
</dbReference>
<dbReference type="EMBL" id="JAGFBR010000009">
    <property type="protein sequence ID" value="KAH0461912.1"/>
    <property type="molecule type" value="Genomic_DNA"/>
</dbReference>
<evidence type="ECO:0000256" key="1">
    <source>
        <dbReference type="ARBA" id="ARBA00022737"/>
    </source>
</evidence>
<comment type="function">
    <text evidence="2">Binds amino acids.</text>
</comment>
<protein>
    <recommendedName>
        <fullName evidence="2">ACT domain-containing protein ACR</fullName>
    </recommendedName>
    <alternativeName>
        <fullName evidence="2">Protein ACT DOMAIN REPEATS</fullName>
    </alternativeName>
</protein>
<evidence type="ECO:0000313" key="4">
    <source>
        <dbReference type="Proteomes" id="UP000775213"/>
    </source>
</evidence>